<evidence type="ECO:0000256" key="1">
    <source>
        <dbReference type="ARBA" id="ARBA00006479"/>
    </source>
</evidence>
<evidence type="ECO:0000313" key="2">
    <source>
        <dbReference type="EMBL" id="APB32982.1"/>
    </source>
</evidence>
<dbReference type="Proteomes" id="UP000180235">
    <property type="component" value="Chromosome"/>
</dbReference>
<organism evidence="2 3">
    <name type="scientific">Gloeomargarita lithophora Alchichica-D10</name>
    <dbReference type="NCBI Taxonomy" id="1188229"/>
    <lineage>
        <taxon>Bacteria</taxon>
        <taxon>Bacillati</taxon>
        <taxon>Cyanobacteriota</taxon>
        <taxon>Cyanophyceae</taxon>
        <taxon>Gloeomargaritales</taxon>
        <taxon>Gloeomargaritaceae</taxon>
        <taxon>Gloeomargarita</taxon>
    </lineage>
</organism>
<dbReference type="EMBL" id="CP017675">
    <property type="protein sequence ID" value="APB32982.1"/>
    <property type="molecule type" value="Genomic_DNA"/>
</dbReference>
<dbReference type="KEGG" id="glt:GlitD10_0668"/>
<dbReference type="InterPro" id="IPR049874">
    <property type="entry name" value="ROK_cs"/>
</dbReference>
<dbReference type="OrthoDB" id="9810372at2"/>
<dbReference type="STRING" id="1188229.GlitD10_0668"/>
<keyword evidence="3" id="KW-1185">Reference proteome</keyword>
<dbReference type="Gene3D" id="3.30.420.40">
    <property type="match status" value="2"/>
</dbReference>
<evidence type="ECO:0000313" key="3">
    <source>
        <dbReference type="Proteomes" id="UP000180235"/>
    </source>
</evidence>
<gene>
    <name evidence="2" type="ORF">GlitD10_0668</name>
</gene>
<dbReference type="PROSITE" id="PS01125">
    <property type="entry name" value="ROK"/>
    <property type="match status" value="1"/>
</dbReference>
<dbReference type="RefSeq" id="WP_071453647.1">
    <property type="nucleotide sequence ID" value="NZ_CP017675.1"/>
</dbReference>
<protein>
    <submittedName>
        <fullName evidence="2">Fumarase</fullName>
    </submittedName>
</protein>
<dbReference type="InterPro" id="IPR000600">
    <property type="entry name" value="ROK"/>
</dbReference>
<dbReference type="GO" id="GO:0009384">
    <property type="term" value="F:N-acylmannosamine kinase activity"/>
    <property type="evidence" value="ECO:0007669"/>
    <property type="project" value="TreeGrafter"/>
</dbReference>
<dbReference type="GO" id="GO:0008761">
    <property type="term" value="F:UDP-N-acetylglucosamine 2-epimerase activity"/>
    <property type="evidence" value="ECO:0007669"/>
    <property type="project" value="TreeGrafter"/>
</dbReference>
<sequence>MTDPWALAVDLGGTHLRVAVVTPQGERLYQEQQATPRTRQDILTQMWVMLRQGQEWATQRGGRLGGIGISTGGRVDFGRGEVVDATALLPDWRRVPLRDLTVAHLGLSTWVENDGNCAALGELWFGAGQDCDHFLSVVVGTGIGGGVILNRQVLRGAGSAAGELGHISVDYQGPMCNCGNWGCVELFASGSGLANLAQTLWEAGLLQFTHKIITSAQEITAQDVGEAAQLGNPVAQDLIRRAGRILGTALTSLLHTFNPERVIVGGPVLDLGENYWQPLVATVAERAMVQAPLVRSPLRDAGLLGAATLVWQG</sequence>
<accession>A0A1J0AAM4</accession>
<dbReference type="PANTHER" id="PTHR18964">
    <property type="entry name" value="ROK (REPRESSOR, ORF, KINASE) FAMILY"/>
    <property type="match status" value="1"/>
</dbReference>
<reference evidence="2 3" key="1">
    <citation type="submission" date="2016-10" db="EMBL/GenBank/DDBJ databases">
        <title>Description of Gloeomargarita lithophora gen. nov., sp. nov., a thylakoid-bearing basal-branching cyanobacterium with intracellular carbonates, and proposal for Gloeomargaritales ord. nov.</title>
        <authorList>
            <person name="Moreira D."/>
            <person name="Tavera R."/>
            <person name="Benzerara K."/>
            <person name="Skouri-Panet F."/>
            <person name="Couradeau E."/>
            <person name="Gerard E."/>
            <person name="Loussert C."/>
            <person name="Novelo E."/>
            <person name="Zivanovic Y."/>
            <person name="Lopez-Garcia P."/>
        </authorList>
    </citation>
    <scope>NUCLEOTIDE SEQUENCE [LARGE SCALE GENOMIC DNA]</scope>
    <source>
        <strain evidence="2 3">D10</strain>
    </source>
</reference>
<dbReference type="Pfam" id="PF00480">
    <property type="entry name" value="ROK"/>
    <property type="match status" value="1"/>
</dbReference>
<proteinExistence type="inferred from homology"/>
<name>A0A1J0AAM4_9CYAN</name>
<comment type="similarity">
    <text evidence="1">Belongs to the ROK (NagC/XylR) family.</text>
</comment>
<dbReference type="InterPro" id="IPR043129">
    <property type="entry name" value="ATPase_NBD"/>
</dbReference>
<dbReference type="AlphaFoldDB" id="A0A1J0AAM4"/>
<dbReference type="PANTHER" id="PTHR18964:SF149">
    <property type="entry name" value="BIFUNCTIONAL UDP-N-ACETYLGLUCOSAMINE 2-EPIMERASE_N-ACETYLMANNOSAMINE KINASE"/>
    <property type="match status" value="1"/>
</dbReference>
<dbReference type="SUPFAM" id="SSF53067">
    <property type="entry name" value="Actin-like ATPase domain"/>
    <property type="match status" value="1"/>
</dbReference>